<evidence type="ECO:0000256" key="2">
    <source>
        <dbReference type="ARBA" id="ARBA00022553"/>
    </source>
</evidence>
<dbReference type="Gene3D" id="3.40.50.720">
    <property type="entry name" value="NAD(P)-binding Rossmann-like Domain"/>
    <property type="match status" value="1"/>
</dbReference>
<dbReference type="InterPro" id="IPR041618">
    <property type="entry name" value="PKS_DE"/>
</dbReference>
<feature type="domain" description="Carrier" evidence="4">
    <location>
        <begin position="593"/>
        <end position="675"/>
    </location>
</feature>
<evidence type="ECO:0000259" key="4">
    <source>
        <dbReference type="PROSITE" id="PS50075"/>
    </source>
</evidence>
<evidence type="ECO:0000256" key="3">
    <source>
        <dbReference type="ARBA" id="ARBA00022679"/>
    </source>
</evidence>
<evidence type="ECO:0000313" key="5">
    <source>
        <dbReference type="EMBL" id="GAA3588923.1"/>
    </source>
</evidence>
<dbReference type="PROSITE" id="PS00012">
    <property type="entry name" value="PHOSPHOPANTETHEINE"/>
    <property type="match status" value="1"/>
</dbReference>
<sequence>MFLEIGPDGTLSSMGPAVLPDATFLPLLRKDSPAPNAFVATLARAYTRGLPVTWEAVLTGQKVDLPTYPFQPQRFWPKPLSATPTVTGGSEGEARFWAAVEHGDADLLTEALAVDGDRPFREVLPALASWRRRERDDSTTAAWRYRIIWEPVTEAKAALDGTWLVVADPARNTNDCVRALTTAGAEVVEAGFDAVHAGEFAGIVALPAAGDEPVPGFPVVPQGIGQVLALVQEGLDAPLWVVTEGAVAAGPGEAVADPAQAQIWGLGRVAALEFPERWGGLVDLDGDAAKLAAVLSGAEDQVAVRPSGLLARRLVRAPRAELTRTWQPRGSTLITGGTGGIGAHLGRWIAGRGAPELALTSRSGPAAAGVAELAAELAGQGSAVQVLACDTAERTQVAAVLDRLPGLTAVVHAAGIGQTTPTAEVTLEEHTRVVAAKVAGARWLDELTGDLDVFVLFSSIAATWGSARQPAYAAGNAYLDALAVNRRTRGRAATSVAWGLWDGAGMGAGAAGEEFARRGLGMMDPRRAIGALAQAVDGGDTAVAVADVDWARFAPAFTVRRPSPLLGSLPEACTAEEPVPVADDGFAQRITGMSTVDQQRTLVDLVRGEAAAALGFTDTGQLEPDRAFKDLGFDSLTAIELRNRLSACTGLALPATLVFDHPSPGALAGFLRAELVGDSAEAELPEQLDRFEALLAGAEPDERTHELVTARLQRVLAAWTDRAGGGDEVASRIEAATDDEMFDFINTELGRSE</sequence>
<dbReference type="PROSITE" id="PS50075">
    <property type="entry name" value="CARRIER"/>
    <property type="match status" value="1"/>
</dbReference>
<dbReference type="InterPro" id="IPR036291">
    <property type="entry name" value="NAD(P)-bd_dom_sf"/>
</dbReference>
<dbReference type="SMART" id="SM00823">
    <property type="entry name" value="PKS_PP"/>
    <property type="match status" value="1"/>
</dbReference>
<dbReference type="SUPFAM" id="SSF47336">
    <property type="entry name" value="ACP-like"/>
    <property type="match status" value="1"/>
</dbReference>
<dbReference type="InterPro" id="IPR009081">
    <property type="entry name" value="PP-bd_ACP"/>
</dbReference>
<dbReference type="PANTHER" id="PTHR43775:SF51">
    <property type="entry name" value="INACTIVE PHENOLPHTHIOCEROL SYNTHESIS POLYKETIDE SYNTHASE TYPE I PKS1-RELATED"/>
    <property type="match status" value="1"/>
</dbReference>
<organism evidence="5 6">
    <name type="scientific">Amycolatopsis ultiminotia</name>
    <dbReference type="NCBI Taxonomy" id="543629"/>
    <lineage>
        <taxon>Bacteria</taxon>
        <taxon>Bacillati</taxon>
        <taxon>Actinomycetota</taxon>
        <taxon>Actinomycetes</taxon>
        <taxon>Pseudonocardiales</taxon>
        <taxon>Pseudonocardiaceae</taxon>
        <taxon>Amycolatopsis</taxon>
    </lineage>
</organism>
<keyword evidence="3" id="KW-0808">Transferase</keyword>
<dbReference type="EMBL" id="BAAAZN010000050">
    <property type="protein sequence ID" value="GAA3588923.1"/>
    <property type="molecule type" value="Genomic_DNA"/>
</dbReference>
<evidence type="ECO:0000313" key="6">
    <source>
        <dbReference type="Proteomes" id="UP001500689"/>
    </source>
</evidence>
<keyword evidence="6" id="KW-1185">Reference proteome</keyword>
<dbReference type="Gene3D" id="1.10.1200.10">
    <property type="entry name" value="ACP-like"/>
    <property type="match status" value="1"/>
</dbReference>
<dbReference type="InterPro" id="IPR036736">
    <property type="entry name" value="ACP-like_sf"/>
</dbReference>
<dbReference type="InterPro" id="IPR013968">
    <property type="entry name" value="PKS_KR"/>
</dbReference>
<proteinExistence type="predicted"/>
<dbReference type="Gene3D" id="6.10.140.1830">
    <property type="match status" value="1"/>
</dbReference>
<dbReference type="RefSeq" id="WP_344869553.1">
    <property type="nucleotide sequence ID" value="NZ_BAAAZN010000050.1"/>
</dbReference>
<dbReference type="Gene3D" id="3.40.366.10">
    <property type="entry name" value="Malonyl-Coenzyme A Acyl Carrier Protein, domain 2"/>
    <property type="match status" value="1"/>
</dbReference>
<accession>A0ABP6YQX5</accession>
<keyword evidence="1" id="KW-0596">Phosphopantetheine</keyword>
<dbReference type="Gene3D" id="3.30.70.3290">
    <property type="match status" value="1"/>
</dbReference>
<dbReference type="InterPro" id="IPR057326">
    <property type="entry name" value="KR_dom"/>
</dbReference>
<dbReference type="SUPFAM" id="SSF51735">
    <property type="entry name" value="NAD(P)-binding Rossmann-fold domains"/>
    <property type="match status" value="2"/>
</dbReference>
<dbReference type="InterPro" id="IPR055123">
    <property type="entry name" value="SpnB-like_Rossmann"/>
</dbReference>
<comment type="caution">
    <text evidence="5">The sequence shown here is derived from an EMBL/GenBank/DDBJ whole genome shotgun (WGS) entry which is preliminary data.</text>
</comment>
<dbReference type="Pfam" id="PF18369">
    <property type="entry name" value="PKS_DE"/>
    <property type="match status" value="1"/>
</dbReference>
<dbReference type="InterPro" id="IPR020806">
    <property type="entry name" value="PKS_PP-bd"/>
</dbReference>
<dbReference type="SMART" id="SM01294">
    <property type="entry name" value="PKS_PP_betabranch"/>
    <property type="match status" value="1"/>
</dbReference>
<dbReference type="Pfam" id="PF22953">
    <property type="entry name" value="SpnB_Rossmann"/>
    <property type="match status" value="1"/>
</dbReference>
<dbReference type="InterPro" id="IPR001227">
    <property type="entry name" value="Ac_transferase_dom_sf"/>
</dbReference>
<dbReference type="PANTHER" id="PTHR43775">
    <property type="entry name" value="FATTY ACID SYNTHASE"/>
    <property type="match status" value="1"/>
</dbReference>
<dbReference type="SMART" id="SM00822">
    <property type="entry name" value="PKS_KR"/>
    <property type="match status" value="1"/>
</dbReference>
<dbReference type="InterPro" id="IPR050091">
    <property type="entry name" value="PKS_NRPS_Biosynth_Enz"/>
</dbReference>
<evidence type="ECO:0000256" key="1">
    <source>
        <dbReference type="ARBA" id="ARBA00022450"/>
    </source>
</evidence>
<reference evidence="6" key="1">
    <citation type="journal article" date="2019" name="Int. J. Syst. Evol. Microbiol.">
        <title>The Global Catalogue of Microorganisms (GCM) 10K type strain sequencing project: providing services to taxonomists for standard genome sequencing and annotation.</title>
        <authorList>
            <consortium name="The Broad Institute Genomics Platform"/>
            <consortium name="The Broad Institute Genome Sequencing Center for Infectious Disease"/>
            <person name="Wu L."/>
            <person name="Ma J."/>
        </authorList>
    </citation>
    <scope>NUCLEOTIDE SEQUENCE [LARGE SCALE GENOMIC DNA]</scope>
    <source>
        <strain evidence="6">JCM 16898</strain>
    </source>
</reference>
<gene>
    <name evidence="5" type="ORF">GCM10022222_86500</name>
</gene>
<dbReference type="CDD" id="cd08952">
    <property type="entry name" value="KR_1_SDR_x"/>
    <property type="match status" value="1"/>
</dbReference>
<dbReference type="InterPro" id="IPR006162">
    <property type="entry name" value="Ppantetheine_attach_site"/>
</dbReference>
<name>A0ABP6YQX5_9PSEU</name>
<dbReference type="Proteomes" id="UP001500689">
    <property type="component" value="Unassembled WGS sequence"/>
</dbReference>
<protein>
    <recommendedName>
        <fullName evidence="4">Carrier domain-containing protein</fullName>
    </recommendedName>
</protein>
<dbReference type="Pfam" id="PF08659">
    <property type="entry name" value="KR"/>
    <property type="match status" value="1"/>
</dbReference>
<dbReference type="Pfam" id="PF00550">
    <property type="entry name" value="PP-binding"/>
    <property type="match status" value="1"/>
</dbReference>
<keyword evidence="2" id="KW-0597">Phosphoprotein</keyword>